<feature type="non-terminal residue" evidence="1">
    <location>
        <position position="163"/>
    </location>
</feature>
<reference evidence="1" key="1">
    <citation type="journal article" date="2015" name="Nature">
        <title>Complex archaea that bridge the gap between prokaryotes and eukaryotes.</title>
        <authorList>
            <person name="Spang A."/>
            <person name="Saw J.H."/>
            <person name="Jorgensen S.L."/>
            <person name="Zaremba-Niedzwiedzka K."/>
            <person name="Martijn J."/>
            <person name="Lind A.E."/>
            <person name="van Eijk R."/>
            <person name="Schleper C."/>
            <person name="Guy L."/>
            <person name="Ettema T.J."/>
        </authorList>
    </citation>
    <scope>NUCLEOTIDE SEQUENCE</scope>
</reference>
<evidence type="ECO:0008006" key="2">
    <source>
        <dbReference type="Google" id="ProtNLM"/>
    </source>
</evidence>
<organism evidence="1">
    <name type="scientific">marine sediment metagenome</name>
    <dbReference type="NCBI Taxonomy" id="412755"/>
    <lineage>
        <taxon>unclassified sequences</taxon>
        <taxon>metagenomes</taxon>
        <taxon>ecological metagenomes</taxon>
    </lineage>
</organism>
<proteinExistence type="predicted"/>
<evidence type="ECO:0000313" key="1">
    <source>
        <dbReference type="EMBL" id="KKK49048.1"/>
    </source>
</evidence>
<sequence length="163" mass="18854">MGKDADKAVNIILQHWSGELNALAILSNNNISLYARKVGADYKLLRGDVFREGLSPQCQKMIMLDERWDDYDTVLMLDMDMFARKGIKENVFEHEGVGLHEPMQEGCAKKMHYMFPNVGNLKYSYWGGAIWKLDRELRQLLRAGIHGIEMNLFTDEFYDEGIM</sequence>
<comment type="caution">
    <text evidence="1">The sequence shown here is derived from an EMBL/GenBank/DDBJ whole genome shotgun (WGS) entry which is preliminary data.</text>
</comment>
<dbReference type="AlphaFoldDB" id="A0A0F8VXE1"/>
<accession>A0A0F8VXE1</accession>
<dbReference type="EMBL" id="LAZR01068753">
    <property type="protein sequence ID" value="KKK49048.1"/>
    <property type="molecule type" value="Genomic_DNA"/>
</dbReference>
<protein>
    <recommendedName>
        <fullName evidence="2">Nucleotide-diphospho-sugar transferase domain-containing protein</fullName>
    </recommendedName>
</protein>
<name>A0A0F8VXE1_9ZZZZ</name>
<gene>
    <name evidence="1" type="ORF">LCGC14_3138990</name>
</gene>